<protein>
    <submittedName>
        <fullName evidence="2">Uncharacterized protein</fullName>
    </submittedName>
</protein>
<evidence type="ECO:0000313" key="3">
    <source>
        <dbReference type="Proteomes" id="UP000409037"/>
    </source>
</evidence>
<organism evidence="2 3">
    <name type="scientific">Pseudomonas fluorescens</name>
    <dbReference type="NCBI Taxonomy" id="294"/>
    <lineage>
        <taxon>Bacteria</taxon>
        <taxon>Pseudomonadati</taxon>
        <taxon>Pseudomonadota</taxon>
        <taxon>Gammaproteobacteria</taxon>
        <taxon>Pseudomonadales</taxon>
        <taxon>Pseudomonadaceae</taxon>
        <taxon>Pseudomonas</taxon>
    </lineage>
</organism>
<accession>A0A5E7AAA8</accession>
<gene>
    <name evidence="2" type="ORF">PS833_00731</name>
</gene>
<feature type="region of interest" description="Disordered" evidence="1">
    <location>
        <begin position="96"/>
        <end position="117"/>
    </location>
</feature>
<name>A0A5E7AAA8_PSEFL</name>
<reference evidence="2 3" key="1">
    <citation type="submission" date="2019-09" db="EMBL/GenBank/DDBJ databases">
        <authorList>
            <person name="Chandra G."/>
            <person name="Truman W A."/>
        </authorList>
    </citation>
    <scope>NUCLEOTIDE SEQUENCE [LARGE SCALE GENOMIC DNA]</scope>
    <source>
        <strain evidence="2">PS833</strain>
    </source>
</reference>
<sequence length="171" mass="19219">MPTRRSFVHQLIRDEPMTFFSSWPLIRCQPRLAQSLVWPLIRGRTVTSREKWKPRFLSAPLVRNEQLGGFARLLCLLQGEQHFAARLRAALLSARSGRPAGPCRSQPRQPTAQARPSRPACTALLPVLQALVPPPWPNQALSFLSLTWGIAPCSRLAFKAARMRSRTNAFG</sequence>
<evidence type="ECO:0000256" key="1">
    <source>
        <dbReference type="SAM" id="MobiDB-lite"/>
    </source>
</evidence>
<evidence type="ECO:0000313" key="2">
    <source>
        <dbReference type="EMBL" id="VVN75896.1"/>
    </source>
</evidence>
<proteinExistence type="predicted"/>
<dbReference type="Proteomes" id="UP000409037">
    <property type="component" value="Unassembled WGS sequence"/>
</dbReference>
<dbReference type="AlphaFoldDB" id="A0A5E7AAA8"/>
<dbReference type="EMBL" id="CABVHU010000001">
    <property type="protein sequence ID" value="VVN75896.1"/>
    <property type="molecule type" value="Genomic_DNA"/>
</dbReference>